<dbReference type="PANTHER" id="PTHR10458:SF22">
    <property type="entry name" value="PEPTIDE DEFORMYLASE"/>
    <property type="match status" value="1"/>
</dbReference>
<dbReference type="EC" id="3.5.1.88" evidence="1"/>
<keyword evidence="1 2" id="KW-0378">Hydrolase</keyword>
<dbReference type="NCBIfam" id="NF001159">
    <property type="entry name" value="PRK00150.1-3"/>
    <property type="match status" value="1"/>
</dbReference>
<name>A0A9X1FX97_9RHOB</name>
<keyword evidence="3" id="KW-1185">Reference proteome</keyword>
<comment type="catalytic activity">
    <reaction evidence="1">
        <text>N-terminal N-formyl-L-methionyl-[peptide] + H2O = N-terminal L-methionyl-[peptide] + formate</text>
        <dbReference type="Rhea" id="RHEA:24420"/>
        <dbReference type="Rhea" id="RHEA-COMP:10639"/>
        <dbReference type="Rhea" id="RHEA-COMP:10640"/>
        <dbReference type="ChEBI" id="CHEBI:15377"/>
        <dbReference type="ChEBI" id="CHEBI:15740"/>
        <dbReference type="ChEBI" id="CHEBI:49298"/>
        <dbReference type="ChEBI" id="CHEBI:64731"/>
        <dbReference type="EC" id="3.5.1.88"/>
    </reaction>
</comment>
<dbReference type="RefSeq" id="WP_219504577.1">
    <property type="nucleotide sequence ID" value="NZ_JAHXDN010000004.1"/>
</dbReference>
<keyword evidence="1" id="KW-0479">Metal-binding</keyword>
<reference evidence="2" key="1">
    <citation type="submission" date="2021-07" db="EMBL/GenBank/DDBJ databases">
        <title>Roseobacter insulae sp. nov., isolated from a tidal flat.</title>
        <authorList>
            <person name="Park S."/>
            <person name="Yoon J.-H."/>
        </authorList>
    </citation>
    <scope>NUCLEOTIDE SEQUENCE</scope>
    <source>
        <strain evidence="2">YSTF-M11</strain>
    </source>
</reference>
<comment type="caution">
    <text evidence="2">The sequence shown here is derived from an EMBL/GenBank/DDBJ whole genome shotgun (WGS) entry which is preliminary data.</text>
</comment>
<feature type="active site" evidence="1">
    <location>
        <position position="137"/>
    </location>
</feature>
<gene>
    <name evidence="1 2" type="primary">def</name>
    <name evidence="2" type="ORF">KX928_15805</name>
</gene>
<evidence type="ECO:0000313" key="3">
    <source>
        <dbReference type="Proteomes" id="UP001138661"/>
    </source>
</evidence>
<feature type="binding site" evidence="1">
    <location>
        <position position="140"/>
    </location>
    <ligand>
        <name>Fe cation</name>
        <dbReference type="ChEBI" id="CHEBI:24875"/>
    </ligand>
</feature>
<dbReference type="Pfam" id="PF01327">
    <property type="entry name" value="Pep_deformylase"/>
    <property type="match status" value="1"/>
</dbReference>
<dbReference type="NCBIfam" id="TIGR00079">
    <property type="entry name" value="pept_deformyl"/>
    <property type="match status" value="1"/>
</dbReference>
<feature type="binding site" evidence="1">
    <location>
        <position position="136"/>
    </location>
    <ligand>
        <name>Fe cation</name>
        <dbReference type="ChEBI" id="CHEBI:24875"/>
    </ligand>
</feature>
<keyword evidence="1" id="KW-0408">Iron</keyword>
<proteinExistence type="inferred from homology"/>
<comment type="function">
    <text evidence="1">Removes the formyl group from the N-terminal Met of newly synthesized proteins. Requires at least a dipeptide for an efficient rate of reaction. N-terminal L-methionine is a prerequisite for activity but the enzyme has broad specificity at other positions.</text>
</comment>
<keyword evidence="1" id="KW-0648">Protein biosynthesis</keyword>
<accession>A0A9X1FX97</accession>
<evidence type="ECO:0000256" key="1">
    <source>
        <dbReference type="HAMAP-Rule" id="MF_00163"/>
    </source>
</evidence>
<dbReference type="AlphaFoldDB" id="A0A9X1FX97"/>
<organism evidence="2 3">
    <name type="scientific">Roseobacter insulae</name>
    <dbReference type="NCBI Taxonomy" id="2859783"/>
    <lineage>
        <taxon>Bacteria</taxon>
        <taxon>Pseudomonadati</taxon>
        <taxon>Pseudomonadota</taxon>
        <taxon>Alphaproteobacteria</taxon>
        <taxon>Rhodobacterales</taxon>
        <taxon>Roseobacteraceae</taxon>
        <taxon>Roseobacter</taxon>
    </lineage>
</organism>
<dbReference type="InterPro" id="IPR023635">
    <property type="entry name" value="Peptide_deformylase"/>
</dbReference>
<feature type="binding site" evidence="1">
    <location>
        <position position="94"/>
    </location>
    <ligand>
        <name>Fe cation</name>
        <dbReference type="ChEBI" id="CHEBI:24875"/>
    </ligand>
</feature>
<dbReference type="GO" id="GO:0006412">
    <property type="term" value="P:translation"/>
    <property type="evidence" value="ECO:0007669"/>
    <property type="project" value="UniProtKB-UniRule"/>
</dbReference>
<dbReference type="GO" id="GO:0042586">
    <property type="term" value="F:peptide deformylase activity"/>
    <property type="evidence" value="ECO:0007669"/>
    <property type="project" value="UniProtKB-UniRule"/>
</dbReference>
<dbReference type="GO" id="GO:0046872">
    <property type="term" value="F:metal ion binding"/>
    <property type="evidence" value="ECO:0007669"/>
    <property type="project" value="UniProtKB-KW"/>
</dbReference>
<dbReference type="PIRSF" id="PIRSF004749">
    <property type="entry name" value="Pep_def"/>
    <property type="match status" value="1"/>
</dbReference>
<evidence type="ECO:0000313" key="2">
    <source>
        <dbReference type="EMBL" id="MBW4709256.1"/>
    </source>
</evidence>
<comment type="cofactor">
    <cofactor evidence="1">
        <name>Fe(2+)</name>
        <dbReference type="ChEBI" id="CHEBI:29033"/>
    </cofactor>
    <text evidence="1">Binds 1 Fe(2+) ion.</text>
</comment>
<dbReference type="PANTHER" id="PTHR10458">
    <property type="entry name" value="PEPTIDE DEFORMYLASE"/>
    <property type="match status" value="1"/>
</dbReference>
<dbReference type="CDD" id="cd00487">
    <property type="entry name" value="Pep_deformylase"/>
    <property type="match status" value="1"/>
</dbReference>
<comment type="similarity">
    <text evidence="1">Belongs to the polypeptide deformylase family.</text>
</comment>
<protein>
    <recommendedName>
        <fullName evidence="1">Peptide deformylase</fullName>
        <shortName evidence="1">PDF</shortName>
        <ecNumber evidence="1">3.5.1.88</ecNumber>
    </recommendedName>
    <alternativeName>
        <fullName evidence="1">Polypeptide deformylase</fullName>
    </alternativeName>
</protein>
<dbReference type="Proteomes" id="UP001138661">
    <property type="component" value="Unassembled WGS sequence"/>
</dbReference>
<sequence>MTVRQIVRWPDPHLRAVCDPVAVTGPEVAALARDLLDTMYAAPGRGLAAPQIGVLQRVFVTDTTWKDGTASPIIFINPRITGASEETTVQAEGCLSIPGVSVDVRRPSTVTMTWTALDGTEQSRSFSGFAAACVQHELDHLNGVVTLDHLPADQRQKAEEACAGALP</sequence>
<dbReference type="EMBL" id="JAHXDN010000004">
    <property type="protein sequence ID" value="MBW4709256.1"/>
    <property type="molecule type" value="Genomic_DNA"/>
</dbReference>
<dbReference type="HAMAP" id="MF_00163">
    <property type="entry name" value="Pep_deformylase"/>
    <property type="match status" value="1"/>
</dbReference>